<dbReference type="AlphaFoldDB" id="A0A644ZJC1"/>
<proteinExistence type="predicted"/>
<gene>
    <name evidence="1" type="ORF">SDC9_87634</name>
</gene>
<evidence type="ECO:0000313" key="1">
    <source>
        <dbReference type="EMBL" id="MPM40985.1"/>
    </source>
</evidence>
<sequence length="82" mass="9010">MLDDQDSARNVAVRVPNRDAYGDRRFAVEQFEIAIFNGLPAKDVLHFRAVILAKVQRFNGAAVVADDQELAKRIGNQNGGLG</sequence>
<name>A0A644ZJC1_9ZZZZ</name>
<organism evidence="1">
    <name type="scientific">bioreactor metagenome</name>
    <dbReference type="NCBI Taxonomy" id="1076179"/>
    <lineage>
        <taxon>unclassified sequences</taxon>
        <taxon>metagenomes</taxon>
        <taxon>ecological metagenomes</taxon>
    </lineage>
</organism>
<accession>A0A644ZJC1</accession>
<dbReference type="EMBL" id="VSSQ01009204">
    <property type="protein sequence ID" value="MPM40985.1"/>
    <property type="molecule type" value="Genomic_DNA"/>
</dbReference>
<reference evidence="1" key="1">
    <citation type="submission" date="2019-08" db="EMBL/GenBank/DDBJ databases">
        <authorList>
            <person name="Kucharzyk K."/>
            <person name="Murdoch R.W."/>
            <person name="Higgins S."/>
            <person name="Loffler F."/>
        </authorList>
    </citation>
    <scope>NUCLEOTIDE SEQUENCE</scope>
</reference>
<protein>
    <submittedName>
        <fullName evidence="1">Uncharacterized protein</fullName>
    </submittedName>
</protein>
<comment type="caution">
    <text evidence="1">The sequence shown here is derived from an EMBL/GenBank/DDBJ whole genome shotgun (WGS) entry which is preliminary data.</text>
</comment>